<dbReference type="SUPFAM" id="SSF53383">
    <property type="entry name" value="PLP-dependent transferases"/>
    <property type="match status" value="1"/>
</dbReference>
<protein>
    <recommendedName>
        <fullName evidence="9">aromatic-amino-acid transaminase</fullName>
        <ecNumber evidence="9">2.6.1.57</ecNumber>
    </recommendedName>
</protein>
<feature type="domain" description="Aminotransferase class I/classII large" evidence="10">
    <location>
        <begin position="188"/>
        <end position="527"/>
    </location>
</feature>
<comment type="catalytic activity">
    <reaction evidence="8">
        <text>an aromatic L-alpha-amino acid + 2-oxoglutarate = an aromatic oxo-acid + L-glutamate</text>
        <dbReference type="Rhea" id="RHEA:17533"/>
        <dbReference type="ChEBI" id="CHEBI:16810"/>
        <dbReference type="ChEBI" id="CHEBI:29985"/>
        <dbReference type="ChEBI" id="CHEBI:73309"/>
        <dbReference type="ChEBI" id="CHEBI:84824"/>
        <dbReference type="EC" id="2.6.1.57"/>
    </reaction>
</comment>
<reference evidence="11" key="1">
    <citation type="journal article" date="2021" name="IMA Fungus">
        <title>Genomic characterization of three marine fungi, including Emericellopsis atlantica sp. nov. with signatures of a generalist lifestyle and marine biomass degradation.</title>
        <authorList>
            <person name="Hagestad O.C."/>
            <person name="Hou L."/>
            <person name="Andersen J.H."/>
            <person name="Hansen E.H."/>
            <person name="Altermark B."/>
            <person name="Li C."/>
            <person name="Kuhnert E."/>
            <person name="Cox R.J."/>
            <person name="Crous P.W."/>
            <person name="Spatafora J.W."/>
            <person name="Lail K."/>
            <person name="Amirebrahimi M."/>
            <person name="Lipzen A."/>
            <person name="Pangilinan J."/>
            <person name="Andreopoulos W."/>
            <person name="Hayes R.D."/>
            <person name="Ng V."/>
            <person name="Grigoriev I.V."/>
            <person name="Jackson S.A."/>
            <person name="Sutton T.D.S."/>
            <person name="Dobson A.D.W."/>
            <person name="Rama T."/>
        </authorList>
    </citation>
    <scope>NUCLEOTIDE SEQUENCE</scope>
    <source>
        <strain evidence="11">TRa018bII</strain>
    </source>
</reference>
<dbReference type="GO" id="GO:0008793">
    <property type="term" value="F:aromatic-amino-acid transaminase activity"/>
    <property type="evidence" value="ECO:0007669"/>
    <property type="project" value="TreeGrafter"/>
</dbReference>
<gene>
    <name evidence="11" type="ORF">BJ875DRAFT_449968</name>
</gene>
<dbReference type="PANTHER" id="PTHR42790:SF21">
    <property type="entry name" value="AROMATIC_AMINOADIPATE AMINOTRANSFERASE 1"/>
    <property type="match status" value="1"/>
</dbReference>
<keyword evidence="6 11" id="KW-0808">Transferase</keyword>
<dbReference type="AlphaFoldDB" id="A0A9P8C9T5"/>
<dbReference type="Gene3D" id="3.40.640.10">
    <property type="entry name" value="Type I PLP-dependent aspartate aminotransferase-like (Major domain)"/>
    <property type="match status" value="1"/>
</dbReference>
<evidence type="ECO:0000256" key="2">
    <source>
        <dbReference type="ARBA" id="ARBA00004496"/>
    </source>
</evidence>
<evidence type="ECO:0000256" key="9">
    <source>
        <dbReference type="ARBA" id="ARBA00067014"/>
    </source>
</evidence>
<evidence type="ECO:0000313" key="11">
    <source>
        <dbReference type="EMBL" id="KAG9238800.1"/>
    </source>
</evidence>
<name>A0A9P8C9T5_9HELO</name>
<organism evidence="11 12">
    <name type="scientific">Amylocarpus encephaloides</name>
    <dbReference type="NCBI Taxonomy" id="45428"/>
    <lineage>
        <taxon>Eukaryota</taxon>
        <taxon>Fungi</taxon>
        <taxon>Dikarya</taxon>
        <taxon>Ascomycota</taxon>
        <taxon>Pezizomycotina</taxon>
        <taxon>Leotiomycetes</taxon>
        <taxon>Helotiales</taxon>
        <taxon>Helotiales incertae sedis</taxon>
        <taxon>Amylocarpus</taxon>
    </lineage>
</organism>
<evidence type="ECO:0000256" key="4">
    <source>
        <dbReference type="ARBA" id="ARBA00022490"/>
    </source>
</evidence>
<dbReference type="FunFam" id="3.40.640.10:FF:000074">
    <property type="entry name" value="Aromatic amino acid aminotransferase"/>
    <property type="match status" value="1"/>
</dbReference>
<evidence type="ECO:0000313" key="12">
    <source>
        <dbReference type="Proteomes" id="UP000824998"/>
    </source>
</evidence>
<comment type="cofactor">
    <cofactor evidence="1">
        <name>pyridoxal 5'-phosphate</name>
        <dbReference type="ChEBI" id="CHEBI:597326"/>
    </cofactor>
</comment>
<dbReference type="InterPro" id="IPR015421">
    <property type="entry name" value="PyrdxlP-dep_Trfase_major"/>
</dbReference>
<keyword evidence="5" id="KW-0032">Aminotransferase</keyword>
<dbReference type="InterPro" id="IPR050859">
    <property type="entry name" value="Class-I_PLP-dep_aminotransf"/>
</dbReference>
<evidence type="ECO:0000256" key="8">
    <source>
        <dbReference type="ARBA" id="ARBA00051993"/>
    </source>
</evidence>
<proteinExistence type="inferred from homology"/>
<dbReference type="EMBL" id="MU251365">
    <property type="protein sequence ID" value="KAG9238800.1"/>
    <property type="molecule type" value="Genomic_DNA"/>
</dbReference>
<dbReference type="GO" id="GO:0047536">
    <property type="term" value="F:2-aminoadipate transaminase activity"/>
    <property type="evidence" value="ECO:0007669"/>
    <property type="project" value="TreeGrafter"/>
</dbReference>
<keyword evidence="4" id="KW-0963">Cytoplasm</keyword>
<keyword evidence="12" id="KW-1185">Reference proteome</keyword>
<dbReference type="GO" id="GO:0006571">
    <property type="term" value="P:tyrosine biosynthetic process"/>
    <property type="evidence" value="ECO:0007669"/>
    <property type="project" value="TreeGrafter"/>
</dbReference>
<comment type="caution">
    <text evidence="11">The sequence shown here is derived from an EMBL/GenBank/DDBJ whole genome shotgun (WGS) entry which is preliminary data.</text>
</comment>
<evidence type="ECO:0000256" key="7">
    <source>
        <dbReference type="ARBA" id="ARBA00022898"/>
    </source>
</evidence>
<dbReference type="Proteomes" id="UP000824998">
    <property type="component" value="Unassembled WGS sequence"/>
</dbReference>
<dbReference type="GO" id="GO:0019878">
    <property type="term" value="P:lysine biosynthetic process via aminoadipic acid"/>
    <property type="evidence" value="ECO:0007669"/>
    <property type="project" value="TreeGrafter"/>
</dbReference>
<dbReference type="Pfam" id="PF00155">
    <property type="entry name" value="Aminotran_1_2"/>
    <property type="match status" value="1"/>
</dbReference>
<dbReference type="InterPro" id="IPR015424">
    <property type="entry name" value="PyrdxlP-dep_Trfase"/>
</dbReference>
<dbReference type="GO" id="GO:0030170">
    <property type="term" value="F:pyridoxal phosphate binding"/>
    <property type="evidence" value="ECO:0007669"/>
    <property type="project" value="InterPro"/>
</dbReference>
<comment type="subcellular location">
    <subcellularLocation>
        <location evidence="2">Cytoplasm</location>
    </subcellularLocation>
</comment>
<evidence type="ECO:0000256" key="6">
    <source>
        <dbReference type="ARBA" id="ARBA00022679"/>
    </source>
</evidence>
<evidence type="ECO:0000256" key="1">
    <source>
        <dbReference type="ARBA" id="ARBA00001933"/>
    </source>
</evidence>
<dbReference type="InterPro" id="IPR004839">
    <property type="entry name" value="Aminotransferase_I/II_large"/>
</dbReference>
<dbReference type="EC" id="2.6.1.57" evidence="9"/>
<sequence length="549" mass="60039">MAPPAASVDIEGVTDTQAIVIPDALTINGVSARRAKAGKLNGGTAAFTSSDFFKGPSSGKPKAKRWDNYISLESRSRQPSSLKGAAKYLGQPGLISLGGGLPCAENFPIEEITVKVPAPPHFSEQACKESGVVLRSGKYDVSEGKGAYDLSIALNYGLGSGSAQLIRFVTEHTEIVCNPPYEDWHCALSVGSTSSLEQALRIFCERGDYVLSEEYTFASAVETALPLGIKFLGVKMDAEGLIAESMDELLTNWDASAREARKPRVLYTVPSGQNPTGATQGTIRRQAIYKVAQKHDIYIFEDEPYYFLQMQPYTGPNSPPVPAPKTNEEFLKALIPTYLSMDTDGRVMRMDSFSKVIAPGTRVGWVTASEQIIERFVRHNECGVQNPSGISQILLYKILDESWGHDGYLKWLINLRLEYTRRRDVILAACETFLPKNIVSWNPPMAGMFLWMTLDHTRHPSYPTSTPLSIKEIEDEVFLASVGHGVLVSRGSWFTAERSGFEAKELFFRATFAAATEEKMTEAIERFGSAVRGVFGTANGNGVANGNGA</sequence>
<accession>A0A9P8C9T5</accession>
<dbReference type="PANTHER" id="PTHR42790">
    <property type="entry name" value="AMINOTRANSFERASE"/>
    <property type="match status" value="1"/>
</dbReference>
<comment type="similarity">
    <text evidence="3">Belongs to the class-I pyridoxal-phosphate-dependent aminotransferase family.</text>
</comment>
<dbReference type="GO" id="GO:0005737">
    <property type="term" value="C:cytoplasm"/>
    <property type="evidence" value="ECO:0007669"/>
    <property type="project" value="UniProtKB-SubCell"/>
</dbReference>
<dbReference type="GO" id="GO:0009074">
    <property type="term" value="P:aromatic amino acid family catabolic process"/>
    <property type="evidence" value="ECO:0007669"/>
    <property type="project" value="TreeGrafter"/>
</dbReference>
<evidence type="ECO:0000259" key="10">
    <source>
        <dbReference type="Pfam" id="PF00155"/>
    </source>
</evidence>
<keyword evidence="7" id="KW-0663">Pyridoxal phosphate</keyword>
<evidence type="ECO:0000256" key="5">
    <source>
        <dbReference type="ARBA" id="ARBA00022576"/>
    </source>
</evidence>
<dbReference type="CDD" id="cd00609">
    <property type="entry name" value="AAT_like"/>
    <property type="match status" value="1"/>
</dbReference>
<evidence type="ECO:0000256" key="3">
    <source>
        <dbReference type="ARBA" id="ARBA00007441"/>
    </source>
</evidence>
<dbReference type="OrthoDB" id="691673at2759"/>